<name>A0A5C5UM34_9CORY</name>
<comment type="caution">
    <text evidence="1">The sequence shown here is derived from an EMBL/GenBank/DDBJ whole genome shotgun (WGS) entry which is preliminary data.</text>
</comment>
<dbReference type="Proteomes" id="UP000320791">
    <property type="component" value="Unassembled WGS sequence"/>
</dbReference>
<gene>
    <name evidence="1" type="ORF">FRX94_04890</name>
</gene>
<dbReference type="AlphaFoldDB" id="A0A5C5UM34"/>
<keyword evidence="2" id="KW-1185">Reference proteome</keyword>
<accession>A0A5C5UM34</accession>
<reference evidence="1 2" key="1">
    <citation type="submission" date="2019-08" db="EMBL/GenBank/DDBJ databases">
        <authorList>
            <person name="Lei W."/>
        </authorList>
    </citation>
    <scope>NUCLEOTIDE SEQUENCE [LARGE SCALE GENOMIC DNA]</scope>
    <source>
        <strain evidence="1 2">CCUG 58627</strain>
    </source>
</reference>
<organism evidence="1 2">
    <name type="scientific">Corynebacterium canis</name>
    <dbReference type="NCBI Taxonomy" id="679663"/>
    <lineage>
        <taxon>Bacteria</taxon>
        <taxon>Bacillati</taxon>
        <taxon>Actinomycetota</taxon>
        <taxon>Actinomycetes</taxon>
        <taxon>Mycobacteriales</taxon>
        <taxon>Corynebacteriaceae</taxon>
        <taxon>Corynebacterium</taxon>
    </lineage>
</organism>
<dbReference type="OrthoDB" id="5139616at2"/>
<sequence>MGTLSYSSSIETVPLRKQGGLAAFDPVTLRLAAETCAGEVMSVRAPSGLEGACPESLRALAQVTVERDPRGWPKIVCTIDTGDMPWSVRHRPIESTFTTYAGDRIAAVEFASLRVAETEAGAVTKIPMRLPAGTLVDAWFLELGQELSEVDGLALQRLASGAMRGFSLIDAASETFLAEVHVPQLELEYRCDISGVLQFDAPSEVEQHFTAELDVQGARVRATTVVMVGAALHHSAPVAPPPVVRFGEHGPVLWWFAEQQADRASLPFALIYMESPVWTAASH</sequence>
<protein>
    <submittedName>
        <fullName evidence="1">Uncharacterized protein</fullName>
    </submittedName>
</protein>
<dbReference type="RefSeq" id="WP_146324008.1">
    <property type="nucleotide sequence ID" value="NZ_BAABLR010000007.1"/>
</dbReference>
<dbReference type="EMBL" id="VOHM01000007">
    <property type="protein sequence ID" value="TWT26732.1"/>
    <property type="molecule type" value="Genomic_DNA"/>
</dbReference>
<proteinExistence type="predicted"/>
<evidence type="ECO:0000313" key="1">
    <source>
        <dbReference type="EMBL" id="TWT26732.1"/>
    </source>
</evidence>
<evidence type="ECO:0000313" key="2">
    <source>
        <dbReference type="Proteomes" id="UP000320791"/>
    </source>
</evidence>